<evidence type="ECO:0000313" key="2">
    <source>
        <dbReference type="Proteomes" id="UP000261560"/>
    </source>
</evidence>
<organism evidence="1 2">
    <name type="scientific">Oryzias melastigma</name>
    <name type="common">Marine medaka</name>
    <dbReference type="NCBI Taxonomy" id="30732"/>
    <lineage>
        <taxon>Eukaryota</taxon>
        <taxon>Metazoa</taxon>
        <taxon>Chordata</taxon>
        <taxon>Craniata</taxon>
        <taxon>Vertebrata</taxon>
        <taxon>Euteleostomi</taxon>
        <taxon>Actinopterygii</taxon>
        <taxon>Neopterygii</taxon>
        <taxon>Teleostei</taxon>
        <taxon>Neoteleostei</taxon>
        <taxon>Acanthomorphata</taxon>
        <taxon>Ovalentaria</taxon>
        <taxon>Atherinomorphae</taxon>
        <taxon>Beloniformes</taxon>
        <taxon>Adrianichthyidae</taxon>
        <taxon>Oryziinae</taxon>
        <taxon>Oryzias</taxon>
    </lineage>
</organism>
<dbReference type="GeneTree" id="ENSGT01020000230579"/>
<evidence type="ECO:0000313" key="1">
    <source>
        <dbReference type="Ensembl" id="ENSOMEP00000018089.1"/>
    </source>
</evidence>
<dbReference type="Proteomes" id="UP000261560">
    <property type="component" value="Unplaced"/>
</dbReference>
<name>A0A3B3CLX5_ORYME</name>
<sequence length="74" mass="8477">QPNLVDHNQISWVTTKSCGSQLNLVAMTSDLSPIEDVWDHLRLDDRTPPPNNLPELYVALVEEWNASEQHHEEC</sequence>
<dbReference type="AlphaFoldDB" id="A0A3B3CLX5"/>
<proteinExistence type="predicted"/>
<reference evidence="1" key="2">
    <citation type="submission" date="2025-09" db="UniProtKB">
        <authorList>
            <consortium name="Ensembl"/>
        </authorList>
    </citation>
    <scope>IDENTIFICATION</scope>
</reference>
<reference evidence="1" key="1">
    <citation type="submission" date="2025-08" db="UniProtKB">
        <authorList>
            <consortium name="Ensembl"/>
        </authorList>
    </citation>
    <scope>IDENTIFICATION</scope>
</reference>
<keyword evidence="2" id="KW-1185">Reference proteome</keyword>
<accession>A0A3B3CLX5</accession>
<dbReference type="PaxDb" id="30732-ENSOMEP00000018089"/>
<dbReference type="Ensembl" id="ENSOMET00000035099.1">
    <property type="protein sequence ID" value="ENSOMEP00000018089.1"/>
    <property type="gene ID" value="ENSOMEG00000019780.1"/>
</dbReference>
<protein>
    <submittedName>
        <fullName evidence="1">Uncharacterized protein</fullName>
    </submittedName>
</protein>